<dbReference type="CDD" id="cd12823">
    <property type="entry name" value="Mrs2_Mfm1p-like"/>
    <property type="match status" value="1"/>
</dbReference>
<keyword evidence="3 10" id="KW-0813">Transport</keyword>
<comment type="caution">
    <text evidence="12">The sequence shown here is derived from an EMBL/GenBank/DDBJ whole genome shotgun (WGS) entry which is preliminary data.</text>
</comment>
<dbReference type="GO" id="GO:0005743">
    <property type="term" value="C:mitochondrial inner membrane"/>
    <property type="evidence" value="ECO:0007669"/>
    <property type="project" value="UniProtKB-SubCell"/>
</dbReference>
<dbReference type="AlphaFoldDB" id="A0AAV0AS81"/>
<organism evidence="12 13">
    <name type="scientific">Phakopsora pachyrhizi</name>
    <name type="common">Asian soybean rust disease fungus</name>
    <dbReference type="NCBI Taxonomy" id="170000"/>
    <lineage>
        <taxon>Eukaryota</taxon>
        <taxon>Fungi</taxon>
        <taxon>Dikarya</taxon>
        <taxon>Basidiomycota</taxon>
        <taxon>Pucciniomycotina</taxon>
        <taxon>Pucciniomycetes</taxon>
        <taxon>Pucciniales</taxon>
        <taxon>Phakopsoraceae</taxon>
        <taxon>Phakopsora</taxon>
    </lineage>
</organism>
<evidence type="ECO:0000256" key="8">
    <source>
        <dbReference type="ARBA" id="ARBA00023065"/>
    </source>
</evidence>
<keyword evidence="10" id="KW-0496">Mitochondrion</keyword>
<evidence type="ECO:0000256" key="7">
    <source>
        <dbReference type="ARBA" id="ARBA00022989"/>
    </source>
</evidence>
<evidence type="ECO:0000256" key="10">
    <source>
        <dbReference type="RuleBase" id="RU366042"/>
    </source>
</evidence>
<dbReference type="PANTHER" id="PTHR13890">
    <property type="entry name" value="RNA SPLICING PROTEIN MRS2, MITOCHONDRIAL"/>
    <property type="match status" value="1"/>
</dbReference>
<keyword evidence="7 10" id="KW-1133">Transmembrane helix</keyword>
<protein>
    <recommendedName>
        <fullName evidence="10">Magnesium transporter</fullName>
    </recommendedName>
</protein>
<name>A0AAV0AS81_PHAPC</name>
<evidence type="ECO:0000256" key="3">
    <source>
        <dbReference type="ARBA" id="ARBA00022448"/>
    </source>
</evidence>
<keyword evidence="8 10" id="KW-0406">Ion transport</keyword>
<accession>A0AAV0AS81</accession>
<feature type="compositionally biased region" description="Polar residues" evidence="11">
    <location>
        <begin position="277"/>
        <end position="289"/>
    </location>
</feature>
<evidence type="ECO:0000313" key="12">
    <source>
        <dbReference type="EMBL" id="CAH7670917.1"/>
    </source>
</evidence>
<dbReference type="EMBL" id="CALTRL010001089">
    <property type="protein sequence ID" value="CAH7670917.1"/>
    <property type="molecule type" value="Genomic_DNA"/>
</dbReference>
<feature type="transmembrane region" description="Helical" evidence="10">
    <location>
        <begin position="526"/>
        <end position="547"/>
    </location>
</feature>
<keyword evidence="10" id="KW-0999">Mitochondrion inner membrane</keyword>
<evidence type="ECO:0000256" key="11">
    <source>
        <dbReference type="SAM" id="MobiDB-lite"/>
    </source>
</evidence>
<evidence type="ECO:0000256" key="2">
    <source>
        <dbReference type="ARBA" id="ARBA00009765"/>
    </source>
</evidence>
<sequence length="638" mass="73086">MFKLYPSSTLRRLSTTSNLIIIISTRVIFREVPQAFRNHRYHQNRHYHCSSKISVSKPALSFVPSVRALQLRVNGVIDNQPERSTLSDLTHRRNYPRIDSLSSEDAHQGLNQRYSSSKLDSNLRRRGSIESFEWTDPYFPADSILKDQRHQGKPHDDPRPLELYDCRTNRTGSGAYGYSRSSGRRDENLIIRCTEIDSRGKILGIRSMTKSEICSKNRLQLRDLRKIDSRIANVVPSILVREETIIFNVLSIRALIRADTVMIFDHPSNPPILTPRPISQKQKIDQISLSDKSGGDEDEEDSKRFNESKYFIRSTFLYNLLNSLHIDRHQTRGAGLLPGDENLPFEFKVLESMLSCVMSSLEGELNLLKSLVSNVLDGLDQSIDREKLKQLLLYSKKISSFNSRVTLVQECLDEILDNDQDMANAYLSQKLYNDNVPKRIDDHEELEQLLESNSNFVEEILHEGRSLLTNIKSTEEIIELILDSNRNKLLALDLKVSMTTMGISSGALIAGLFGMNLRTNLEQQEYAFFIVSGLSIGTILLMVTTNWRRLRSMRRIGLKSLSSSSSSSSISSLNSENQFLNSSERTSIDVLRKGKGPRMDLEGFEDEDSRRFNDGQSWLRKIFFGRRVLKNFRDDRSM</sequence>
<evidence type="ECO:0000256" key="6">
    <source>
        <dbReference type="ARBA" id="ARBA00022946"/>
    </source>
</evidence>
<keyword evidence="6" id="KW-0809">Transit peptide</keyword>
<comment type="subcellular location">
    <subcellularLocation>
        <location evidence="1">Membrane</location>
        <topology evidence="1">Multi-pass membrane protein</topology>
    </subcellularLocation>
    <subcellularLocation>
        <location evidence="10">Mitochondrion inner membrane</location>
        <topology evidence="10">Multi-pass membrane protein</topology>
    </subcellularLocation>
</comment>
<evidence type="ECO:0000256" key="5">
    <source>
        <dbReference type="ARBA" id="ARBA00022842"/>
    </source>
</evidence>
<keyword evidence="9 10" id="KW-0472">Membrane</keyword>
<evidence type="ECO:0000313" key="13">
    <source>
        <dbReference type="Proteomes" id="UP001153365"/>
    </source>
</evidence>
<keyword evidence="13" id="KW-1185">Reference proteome</keyword>
<evidence type="ECO:0000256" key="9">
    <source>
        <dbReference type="ARBA" id="ARBA00023136"/>
    </source>
</evidence>
<dbReference type="GO" id="GO:0015095">
    <property type="term" value="F:magnesium ion transmembrane transporter activity"/>
    <property type="evidence" value="ECO:0007669"/>
    <property type="project" value="TreeGrafter"/>
</dbReference>
<feature type="transmembrane region" description="Helical" evidence="10">
    <location>
        <begin position="496"/>
        <end position="514"/>
    </location>
</feature>
<comment type="similarity">
    <text evidence="2 10">Belongs to the CorA metal ion transporter (MIT) (TC 1.A.35) family.</text>
</comment>
<keyword evidence="5 10" id="KW-0460">Magnesium</keyword>
<dbReference type="Proteomes" id="UP001153365">
    <property type="component" value="Unassembled WGS sequence"/>
</dbReference>
<proteinExistence type="inferred from homology"/>
<dbReference type="Pfam" id="PF22099">
    <property type="entry name" value="MRS2-like"/>
    <property type="match status" value="2"/>
</dbReference>
<evidence type="ECO:0000256" key="4">
    <source>
        <dbReference type="ARBA" id="ARBA00022692"/>
    </source>
</evidence>
<dbReference type="InterPro" id="IPR039204">
    <property type="entry name" value="MRS2-like"/>
</dbReference>
<keyword evidence="4 10" id="KW-0812">Transmembrane</keyword>
<dbReference type="Gene3D" id="1.20.58.340">
    <property type="entry name" value="Magnesium transport protein CorA, transmembrane region"/>
    <property type="match status" value="1"/>
</dbReference>
<dbReference type="PANTHER" id="PTHR13890:SF0">
    <property type="entry name" value="MAGNESIUM TRANSPORTER MRS2 HOMOLOG, MITOCHONDRIAL"/>
    <property type="match status" value="1"/>
</dbReference>
<evidence type="ECO:0000256" key="1">
    <source>
        <dbReference type="ARBA" id="ARBA00004141"/>
    </source>
</evidence>
<dbReference type="GO" id="GO:0045016">
    <property type="term" value="P:mitochondrial magnesium ion transmembrane transport"/>
    <property type="evidence" value="ECO:0007669"/>
    <property type="project" value="TreeGrafter"/>
</dbReference>
<feature type="region of interest" description="Disordered" evidence="11">
    <location>
        <begin position="272"/>
        <end position="302"/>
    </location>
</feature>
<dbReference type="Gene3D" id="2.40.128.330">
    <property type="match status" value="1"/>
</dbReference>
<gene>
    <name evidence="12" type="ORF">PPACK8108_LOCUS5664</name>
</gene>
<reference evidence="12" key="1">
    <citation type="submission" date="2022-06" db="EMBL/GenBank/DDBJ databases">
        <authorList>
            <consortium name="SYNGENTA / RWTH Aachen University"/>
        </authorList>
    </citation>
    <scope>NUCLEOTIDE SEQUENCE</scope>
</reference>